<dbReference type="Proteomes" id="UP000007969">
    <property type="component" value="Chromosome"/>
</dbReference>
<dbReference type="InterPro" id="IPR011051">
    <property type="entry name" value="RmlC_Cupin_sf"/>
</dbReference>
<dbReference type="SUPFAM" id="SSF51182">
    <property type="entry name" value="RmlC-like cupins"/>
    <property type="match status" value="1"/>
</dbReference>
<dbReference type="AlphaFoldDB" id="B9DYK5"/>
<dbReference type="PANTHER" id="PTHR36540:SF1">
    <property type="entry name" value="PYRIMIDINE_PURINE NUCLEOSIDE PHOSPHORYLASE"/>
    <property type="match status" value="1"/>
</dbReference>
<dbReference type="Pfam" id="PF06865">
    <property type="entry name" value="Ppnp"/>
    <property type="match status" value="1"/>
</dbReference>
<dbReference type="Gene3D" id="2.60.120.10">
    <property type="entry name" value="Jelly Rolls"/>
    <property type="match status" value="1"/>
</dbReference>
<keyword evidence="2" id="KW-0808">Transferase</keyword>
<dbReference type="GO" id="GO:0004731">
    <property type="term" value="F:purine-nucleoside phosphorylase activity"/>
    <property type="evidence" value="ECO:0007669"/>
    <property type="project" value="TreeGrafter"/>
</dbReference>
<evidence type="ECO:0000313" key="3">
    <source>
        <dbReference type="EMBL" id="BAH05330.1"/>
    </source>
</evidence>
<dbReference type="GO" id="GO:0016154">
    <property type="term" value="F:pyrimidine-nucleoside phosphorylase activity"/>
    <property type="evidence" value="ECO:0007669"/>
    <property type="project" value="TreeGrafter"/>
</dbReference>
<dbReference type="FunFam" id="2.60.120.10:FF:000016">
    <property type="entry name" value="Pyrimidine/purine nucleoside phosphorylase"/>
    <property type="match status" value="1"/>
</dbReference>
<protein>
    <submittedName>
        <fullName evidence="3">Uncharacterized protein</fullName>
    </submittedName>
</protein>
<dbReference type="KEGG" id="ckr:CKR_0279"/>
<evidence type="ECO:0000256" key="1">
    <source>
        <dbReference type="ARBA" id="ARBA00022676"/>
    </source>
</evidence>
<accession>B9DYK5</accession>
<dbReference type="PANTHER" id="PTHR36540">
    <property type="entry name" value="PYRIMIDINE/PURINE NUCLEOSIDE PHOSPHORYLASE"/>
    <property type="match status" value="1"/>
</dbReference>
<keyword evidence="1" id="KW-0328">Glycosyltransferase</keyword>
<name>B9DYK5_CLOK1</name>
<dbReference type="InterPro" id="IPR009664">
    <property type="entry name" value="Ppnp"/>
</dbReference>
<organism evidence="3 4">
    <name type="scientific">Clostridium kluyveri (strain NBRC 12016)</name>
    <dbReference type="NCBI Taxonomy" id="583346"/>
    <lineage>
        <taxon>Bacteria</taxon>
        <taxon>Bacillati</taxon>
        <taxon>Bacillota</taxon>
        <taxon>Clostridia</taxon>
        <taxon>Eubacteriales</taxon>
        <taxon>Clostridiaceae</taxon>
        <taxon>Clostridium</taxon>
    </lineage>
</organism>
<reference evidence="4" key="1">
    <citation type="submission" date="2005-09" db="EMBL/GenBank/DDBJ databases">
        <title>Complete genome sequence of Clostridium kluyveri and comparative genomics of Clostridia species.</title>
        <authorList>
            <person name="Inui M."/>
            <person name="Nonaka H."/>
            <person name="Shinoda Y."/>
            <person name="Ikenaga Y."/>
            <person name="Abe M."/>
            <person name="Naito K."/>
            <person name="Vertes A.A."/>
            <person name="Yukawa H."/>
        </authorList>
    </citation>
    <scope>NUCLEOTIDE SEQUENCE [LARGE SCALE GENOMIC DNA]</scope>
    <source>
        <strain evidence="4">NBRC 12016</strain>
    </source>
</reference>
<gene>
    <name evidence="3" type="ordered locus">CKR_0279</name>
</gene>
<dbReference type="HOGENOM" id="CLU_157874_0_0_9"/>
<sequence length="95" mass="10709">MFMFKSNSYFNGNVVSIAFNGVDGEATVGVMSPGEYEFGTSKQEHMKIISGSMQVKLPGEDTFKRYDKDDIFIVNANLKFNLIVEVETAYLCLYK</sequence>
<dbReference type="InterPro" id="IPR014710">
    <property type="entry name" value="RmlC-like_jellyroll"/>
</dbReference>
<evidence type="ECO:0000313" key="4">
    <source>
        <dbReference type="Proteomes" id="UP000007969"/>
    </source>
</evidence>
<dbReference type="GO" id="GO:0005829">
    <property type="term" value="C:cytosol"/>
    <property type="evidence" value="ECO:0007669"/>
    <property type="project" value="TreeGrafter"/>
</dbReference>
<proteinExistence type="predicted"/>
<evidence type="ECO:0000256" key="2">
    <source>
        <dbReference type="ARBA" id="ARBA00022679"/>
    </source>
</evidence>
<dbReference type="EMBL" id="AP009049">
    <property type="protein sequence ID" value="BAH05330.1"/>
    <property type="molecule type" value="Genomic_DNA"/>
</dbReference>